<dbReference type="AlphaFoldDB" id="A0A7W7ZQU5"/>
<feature type="domain" description="Tyr recombinase" evidence="2">
    <location>
        <begin position="1"/>
        <end position="58"/>
    </location>
</feature>
<accession>A0A7W7ZQU5</accession>
<proteinExistence type="predicted"/>
<dbReference type="GO" id="GO:0006310">
    <property type="term" value="P:DNA recombination"/>
    <property type="evidence" value="ECO:0007669"/>
    <property type="project" value="UniProtKB-KW"/>
</dbReference>
<dbReference type="Gene3D" id="1.10.443.10">
    <property type="entry name" value="Intergrase catalytic core"/>
    <property type="match status" value="1"/>
</dbReference>
<sequence length="74" mass="8425">MITGKVECHTFRHSYATILKSHGEDVKTVQELMRYANSSITLNLYAQAIRETKRAAQGKVTRLVFQSAKRPSEK</sequence>
<dbReference type="GO" id="GO:0015074">
    <property type="term" value="P:DNA integration"/>
    <property type="evidence" value="ECO:0007669"/>
    <property type="project" value="InterPro"/>
</dbReference>
<reference evidence="3 4" key="1">
    <citation type="submission" date="2020-08" db="EMBL/GenBank/DDBJ databases">
        <title>Genomic Encyclopedia of Type Strains, Phase IV (KMG-V): Genome sequencing to study the core and pangenomes of soil and plant-associated prokaryotes.</title>
        <authorList>
            <person name="Whitman W."/>
        </authorList>
    </citation>
    <scope>NUCLEOTIDE SEQUENCE [LARGE SCALE GENOMIC DNA]</scope>
    <source>
        <strain evidence="3 4">X5P3</strain>
    </source>
</reference>
<dbReference type="PROSITE" id="PS51898">
    <property type="entry name" value="TYR_RECOMBINASE"/>
    <property type="match status" value="1"/>
</dbReference>
<comment type="caution">
    <text evidence="3">The sequence shown here is derived from an EMBL/GenBank/DDBJ whole genome shotgun (WGS) entry which is preliminary data.</text>
</comment>
<evidence type="ECO:0000256" key="1">
    <source>
        <dbReference type="ARBA" id="ARBA00023172"/>
    </source>
</evidence>
<protein>
    <submittedName>
        <fullName evidence="3">Site-specific recombinase XerD</fullName>
    </submittedName>
</protein>
<dbReference type="EMBL" id="JACHIO010000010">
    <property type="protein sequence ID" value="MBB5064417.1"/>
    <property type="molecule type" value="Genomic_DNA"/>
</dbReference>
<evidence type="ECO:0000259" key="2">
    <source>
        <dbReference type="PROSITE" id="PS51898"/>
    </source>
</evidence>
<dbReference type="SUPFAM" id="SSF56349">
    <property type="entry name" value="DNA breaking-rejoining enzymes"/>
    <property type="match status" value="1"/>
</dbReference>
<dbReference type="Proteomes" id="UP000584867">
    <property type="component" value="Unassembled WGS sequence"/>
</dbReference>
<dbReference type="InterPro" id="IPR013762">
    <property type="entry name" value="Integrase-like_cat_sf"/>
</dbReference>
<dbReference type="InterPro" id="IPR002104">
    <property type="entry name" value="Integrase_catalytic"/>
</dbReference>
<dbReference type="GO" id="GO:0003677">
    <property type="term" value="F:DNA binding"/>
    <property type="evidence" value="ECO:0007669"/>
    <property type="project" value="InterPro"/>
</dbReference>
<evidence type="ECO:0000313" key="4">
    <source>
        <dbReference type="Proteomes" id="UP000584867"/>
    </source>
</evidence>
<dbReference type="InterPro" id="IPR011010">
    <property type="entry name" value="DNA_brk_join_enz"/>
</dbReference>
<name>A0A7W7ZQU5_9BACT</name>
<gene>
    <name evidence="3" type="ORF">HDF15_002771</name>
</gene>
<keyword evidence="1" id="KW-0233">DNA recombination</keyword>
<evidence type="ECO:0000313" key="3">
    <source>
        <dbReference type="EMBL" id="MBB5064417.1"/>
    </source>
</evidence>
<organism evidence="3 4">
    <name type="scientific">Granulicella mallensis</name>
    <dbReference type="NCBI Taxonomy" id="940614"/>
    <lineage>
        <taxon>Bacteria</taxon>
        <taxon>Pseudomonadati</taxon>
        <taxon>Acidobacteriota</taxon>
        <taxon>Terriglobia</taxon>
        <taxon>Terriglobales</taxon>
        <taxon>Acidobacteriaceae</taxon>
        <taxon>Granulicella</taxon>
    </lineage>
</organism>
<dbReference type="Pfam" id="PF00589">
    <property type="entry name" value="Phage_integrase"/>
    <property type="match status" value="1"/>
</dbReference>